<dbReference type="GO" id="GO:0003955">
    <property type="term" value="F:NAD(P)H dehydrogenase (quinone) activity"/>
    <property type="evidence" value="ECO:0007669"/>
    <property type="project" value="TreeGrafter"/>
</dbReference>
<dbReference type="EMBL" id="AZES01000029">
    <property type="protein sequence ID" value="KRL31744.1"/>
    <property type="molecule type" value="Genomic_DNA"/>
</dbReference>
<dbReference type="SUPFAM" id="SSF52218">
    <property type="entry name" value="Flavoproteins"/>
    <property type="match status" value="1"/>
</dbReference>
<dbReference type="PANTHER" id="PTHR47307">
    <property type="entry name" value="GLUTATHIONE-REGULATED POTASSIUM-EFFLUX SYSTEM ANCILLARY PROTEIN KEFG"/>
    <property type="match status" value="1"/>
</dbReference>
<protein>
    <submittedName>
        <fullName evidence="3">NAD(P)H dehydrogenase YwrO</fullName>
    </submittedName>
</protein>
<keyword evidence="4" id="KW-1185">Reference proteome</keyword>
<dbReference type="Proteomes" id="UP000051908">
    <property type="component" value="Unassembled WGS sequence"/>
</dbReference>
<dbReference type="InterPro" id="IPR003680">
    <property type="entry name" value="Flavodoxin_fold"/>
</dbReference>
<evidence type="ECO:0000259" key="2">
    <source>
        <dbReference type="Pfam" id="PF02525"/>
    </source>
</evidence>
<accession>A0A0R1PH49</accession>
<dbReference type="InterPro" id="IPR029039">
    <property type="entry name" value="Flavoprotein-like_sf"/>
</dbReference>
<dbReference type="Pfam" id="PF02525">
    <property type="entry name" value="Flavodoxin_2"/>
    <property type="match status" value="1"/>
</dbReference>
<organism evidence="3 4">
    <name type="scientific">Companilactobacillus paralimentarius DSM 13238 = JCM 10415</name>
    <dbReference type="NCBI Taxonomy" id="1122151"/>
    <lineage>
        <taxon>Bacteria</taxon>
        <taxon>Bacillati</taxon>
        <taxon>Bacillota</taxon>
        <taxon>Bacilli</taxon>
        <taxon>Lactobacillales</taxon>
        <taxon>Lactobacillaceae</taxon>
        <taxon>Companilactobacillus</taxon>
    </lineage>
</organism>
<dbReference type="InterPro" id="IPR046980">
    <property type="entry name" value="KefG/KefF"/>
</dbReference>
<dbReference type="GO" id="GO:0010181">
    <property type="term" value="F:FMN binding"/>
    <property type="evidence" value="ECO:0007669"/>
    <property type="project" value="TreeGrafter"/>
</dbReference>
<dbReference type="AlphaFoldDB" id="A0A0R1PH49"/>
<feature type="domain" description="Flavodoxin-like fold" evidence="2">
    <location>
        <begin position="1"/>
        <end position="164"/>
    </location>
</feature>
<gene>
    <name evidence="3" type="ORF">FD33_GL001524</name>
</gene>
<dbReference type="GeneID" id="96667370"/>
<dbReference type="PANTHER" id="PTHR47307:SF1">
    <property type="entry name" value="GLUTATHIONE-REGULATED POTASSIUM-EFFLUX SYSTEM ANCILLARY PROTEIN KEFG"/>
    <property type="match status" value="1"/>
</dbReference>
<dbReference type="GO" id="GO:0009055">
    <property type="term" value="F:electron transfer activity"/>
    <property type="evidence" value="ECO:0007669"/>
    <property type="project" value="TreeGrafter"/>
</dbReference>
<evidence type="ECO:0000256" key="1">
    <source>
        <dbReference type="ARBA" id="ARBA00023002"/>
    </source>
</evidence>
<evidence type="ECO:0000313" key="4">
    <source>
        <dbReference type="Proteomes" id="UP000051908"/>
    </source>
</evidence>
<dbReference type="PATRIC" id="fig|1122151.5.peg.1580"/>
<name>A0A0R1PH49_9LACO</name>
<sequence>MKTTIFLFHPNLKESRANAALIKDTDIEVRDIYTLYPDGNIDVKAEQNALTKTDRIVWQFPMYWFSGPSLLKKWQDLVLEHGWAYGHEGHALDGKELMLAVTVGASEEEYRVGGKQGHTINEYLFPMTRTAKYTRMKVLKPFIVDGVFRISDSELMSEAQRYYQILNDPNY</sequence>
<reference evidence="3 4" key="1">
    <citation type="journal article" date="2015" name="Genome Announc.">
        <title>Expanding the biotechnology potential of lactobacilli through comparative genomics of 213 strains and associated genera.</title>
        <authorList>
            <person name="Sun Z."/>
            <person name="Harris H.M."/>
            <person name="McCann A."/>
            <person name="Guo C."/>
            <person name="Argimon S."/>
            <person name="Zhang W."/>
            <person name="Yang X."/>
            <person name="Jeffery I.B."/>
            <person name="Cooney J.C."/>
            <person name="Kagawa T.F."/>
            <person name="Liu W."/>
            <person name="Song Y."/>
            <person name="Salvetti E."/>
            <person name="Wrobel A."/>
            <person name="Rasinkangas P."/>
            <person name="Parkhill J."/>
            <person name="Rea M.C."/>
            <person name="O'Sullivan O."/>
            <person name="Ritari J."/>
            <person name="Douillard F.P."/>
            <person name="Paul Ross R."/>
            <person name="Yang R."/>
            <person name="Briner A.E."/>
            <person name="Felis G.E."/>
            <person name="de Vos W.M."/>
            <person name="Barrangou R."/>
            <person name="Klaenhammer T.R."/>
            <person name="Caufield P.W."/>
            <person name="Cui Y."/>
            <person name="Zhang H."/>
            <person name="O'Toole P.W."/>
        </authorList>
    </citation>
    <scope>NUCLEOTIDE SEQUENCE [LARGE SCALE GENOMIC DNA]</scope>
    <source>
        <strain evidence="3 4">DSM 13238</strain>
    </source>
</reference>
<evidence type="ECO:0000313" key="3">
    <source>
        <dbReference type="EMBL" id="KRL31744.1"/>
    </source>
</evidence>
<dbReference type="OrthoDB" id="9798454at2"/>
<proteinExistence type="predicted"/>
<keyword evidence="1" id="KW-0560">Oxidoreductase</keyword>
<dbReference type="Gene3D" id="3.40.50.360">
    <property type="match status" value="1"/>
</dbReference>
<comment type="caution">
    <text evidence="3">The sequence shown here is derived from an EMBL/GenBank/DDBJ whole genome shotgun (WGS) entry which is preliminary data.</text>
</comment>
<dbReference type="RefSeq" id="WP_025084906.1">
    <property type="nucleotide sequence ID" value="NZ_AZES01000029.1"/>
</dbReference>